<dbReference type="PANTHER" id="PTHR33387:SF3">
    <property type="entry name" value="DUF985 DOMAIN-CONTAINING PROTEIN"/>
    <property type="match status" value="1"/>
</dbReference>
<comment type="caution">
    <text evidence="2">The sequence shown here is derived from an EMBL/GenBank/DDBJ whole genome shotgun (WGS) entry which is preliminary data.</text>
</comment>
<gene>
    <name evidence="2" type="ORF">thalar_00473</name>
</gene>
<organism evidence="2 3">
    <name type="scientific">Litoreibacter arenae DSM 19593</name>
    <dbReference type="NCBI Taxonomy" id="1123360"/>
    <lineage>
        <taxon>Bacteria</taxon>
        <taxon>Pseudomonadati</taxon>
        <taxon>Pseudomonadota</taxon>
        <taxon>Alphaproteobacteria</taxon>
        <taxon>Rhodobacterales</taxon>
        <taxon>Roseobacteraceae</taxon>
        <taxon>Litoreibacter</taxon>
    </lineage>
</organism>
<dbReference type="PATRIC" id="fig|1123360.3.peg.469"/>
<dbReference type="Gene3D" id="2.60.120.10">
    <property type="entry name" value="Jelly Rolls"/>
    <property type="match status" value="1"/>
</dbReference>
<dbReference type="InterPro" id="IPR009327">
    <property type="entry name" value="Cupin_DUF985"/>
</dbReference>
<reference evidence="3" key="1">
    <citation type="journal article" date="2013" name="Stand. Genomic Sci.">
        <title>Genome sequence of the Litoreibacter arenae type strain (DSM 19593(T)), a member of the Roseobacter clade isolated from sea sand.</title>
        <authorList>
            <person name="Riedel T."/>
            <person name="Fiebig A."/>
            <person name="Petersen J."/>
            <person name="Gronow S."/>
            <person name="Kyrpides N.C."/>
            <person name="Goker M."/>
            <person name="Klenk H.P."/>
        </authorList>
    </citation>
    <scope>NUCLEOTIDE SEQUENCE [LARGE SCALE GENOMIC DNA]</scope>
    <source>
        <strain evidence="3">DSM 19593</strain>
    </source>
</reference>
<evidence type="ECO:0000313" key="3">
    <source>
        <dbReference type="Proteomes" id="UP000015351"/>
    </source>
</evidence>
<feature type="domain" description="DUF985" evidence="1">
    <location>
        <begin position="5"/>
        <end position="131"/>
    </location>
</feature>
<evidence type="ECO:0000313" key="2">
    <source>
        <dbReference type="EMBL" id="EPX81027.1"/>
    </source>
</evidence>
<dbReference type="Pfam" id="PF06172">
    <property type="entry name" value="Cupin_5"/>
    <property type="match status" value="1"/>
</dbReference>
<evidence type="ECO:0000259" key="1">
    <source>
        <dbReference type="Pfam" id="PF06172"/>
    </source>
</evidence>
<dbReference type="InterPro" id="IPR011051">
    <property type="entry name" value="RmlC_Cupin_sf"/>
</dbReference>
<protein>
    <recommendedName>
        <fullName evidence="1">DUF985 domain-containing protein</fullName>
    </recommendedName>
</protein>
<dbReference type="OrthoDB" id="9798288at2"/>
<dbReference type="CDD" id="cd06121">
    <property type="entry name" value="cupin_YML079wp"/>
    <property type="match status" value="1"/>
</dbReference>
<name>S9QMT8_9RHOB</name>
<dbReference type="InterPro" id="IPR039935">
    <property type="entry name" value="YML079W-like"/>
</dbReference>
<dbReference type="RefSeq" id="WP_021101547.1">
    <property type="nucleotide sequence ID" value="NZ_KE557312.1"/>
</dbReference>
<proteinExistence type="predicted"/>
<dbReference type="STRING" id="1123360.thalar_00473"/>
<dbReference type="InterPro" id="IPR014710">
    <property type="entry name" value="RmlC-like_jellyroll"/>
</dbReference>
<dbReference type="PANTHER" id="PTHR33387">
    <property type="entry name" value="RMLC-LIKE JELLY ROLL FOLD PROTEIN"/>
    <property type="match status" value="1"/>
</dbReference>
<sequence length="141" mass="15423">MDPDDLIDRLKLKPHPEGGWYRQTWVAEGDGRPSGTCIYFLLKHGERSHWHRVDAAEIWHFYIGSPLVVSLADDAAGPATDHLLGPNFSAGQSPQIIVAKDQWQATSAPNGWALVGCTVSPGFTFDGFELAPPEFDIPRGG</sequence>
<dbReference type="EMBL" id="AONI01000006">
    <property type="protein sequence ID" value="EPX81027.1"/>
    <property type="molecule type" value="Genomic_DNA"/>
</dbReference>
<dbReference type="Proteomes" id="UP000015351">
    <property type="component" value="Unassembled WGS sequence"/>
</dbReference>
<dbReference type="eggNOG" id="COG3542">
    <property type="taxonomic scope" value="Bacteria"/>
</dbReference>
<dbReference type="AlphaFoldDB" id="S9QMT8"/>
<dbReference type="SUPFAM" id="SSF51182">
    <property type="entry name" value="RmlC-like cupins"/>
    <property type="match status" value="1"/>
</dbReference>
<accession>S9QMT8</accession>
<dbReference type="HOGENOM" id="CLU_088365_1_1_5"/>
<keyword evidence="3" id="KW-1185">Reference proteome</keyword>